<comment type="caution">
    <text evidence="3">The sequence shown here is derived from an EMBL/GenBank/DDBJ whole genome shotgun (WGS) entry which is preliminary data.</text>
</comment>
<gene>
    <name evidence="3" type="ORF">Dsin_028085</name>
</gene>
<keyword evidence="1" id="KW-0808">Transferase</keyword>
<dbReference type="SUPFAM" id="SSF52540">
    <property type="entry name" value="P-loop containing nucleoside triphosphate hydrolases"/>
    <property type="match status" value="1"/>
</dbReference>
<dbReference type="EC" id="2.8.2.-" evidence="1"/>
<feature type="non-terminal residue" evidence="3">
    <location>
        <position position="68"/>
    </location>
</feature>
<reference evidence="3" key="1">
    <citation type="journal article" date="2023" name="Plant J.">
        <title>Genome sequences and population genomics provide insights into the demographic history, inbreeding, and mutation load of two 'living fossil' tree species of Dipteronia.</title>
        <authorList>
            <person name="Feng Y."/>
            <person name="Comes H.P."/>
            <person name="Chen J."/>
            <person name="Zhu S."/>
            <person name="Lu R."/>
            <person name="Zhang X."/>
            <person name="Li P."/>
            <person name="Qiu J."/>
            <person name="Olsen K.M."/>
            <person name="Qiu Y."/>
        </authorList>
    </citation>
    <scope>NUCLEOTIDE SEQUENCE</scope>
    <source>
        <strain evidence="3">NBL</strain>
    </source>
</reference>
<sequence length="68" mass="8088">RPESFKMVCNGIQNVGPFEEHILGYWKSSLDNSHKILFLKYEDLKEDTHFYKNISHNCALIKLYKNIE</sequence>
<dbReference type="EMBL" id="JANJYJ010000009">
    <property type="protein sequence ID" value="KAK3188524.1"/>
    <property type="molecule type" value="Genomic_DNA"/>
</dbReference>
<dbReference type="GO" id="GO:0008146">
    <property type="term" value="F:sulfotransferase activity"/>
    <property type="evidence" value="ECO:0007669"/>
    <property type="project" value="InterPro"/>
</dbReference>
<proteinExistence type="inferred from homology"/>
<organism evidence="3 4">
    <name type="scientific">Dipteronia sinensis</name>
    <dbReference type="NCBI Taxonomy" id="43782"/>
    <lineage>
        <taxon>Eukaryota</taxon>
        <taxon>Viridiplantae</taxon>
        <taxon>Streptophyta</taxon>
        <taxon>Embryophyta</taxon>
        <taxon>Tracheophyta</taxon>
        <taxon>Spermatophyta</taxon>
        <taxon>Magnoliopsida</taxon>
        <taxon>eudicotyledons</taxon>
        <taxon>Gunneridae</taxon>
        <taxon>Pentapetalae</taxon>
        <taxon>rosids</taxon>
        <taxon>malvids</taxon>
        <taxon>Sapindales</taxon>
        <taxon>Sapindaceae</taxon>
        <taxon>Hippocastanoideae</taxon>
        <taxon>Acereae</taxon>
        <taxon>Dipteronia</taxon>
    </lineage>
</organism>
<dbReference type="Gene3D" id="3.40.50.300">
    <property type="entry name" value="P-loop containing nucleotide triphosphate hydrolases"/>
    <property type="match status" value="1"/>
</dbReference>
<evidence type="ECO:0000313" key="4">
    <source>
        <dbReference type="Proteomes" id="UP001281410"/>
    </source>
</evidence>
<evidence type="ECO:0000259" key="2">
    <source>
        <dbReference type="Pfam" id="PF00685"/>
    </source>
</evidence>
<dbReference type="AlphaFoldDB" id="A0AAD9ZQ40"/>
<feature type="domain" description="Sulfotransferase" evidence="2">
    <location>
        <begin position="4"/>
        <end position="49"/>
    </location>
</feature>
<feature type="non-terminal residue" evidence="3">
    <location>
        <position position="1"/>
    </location>
</feature>
<dbReference type="Proteomes" id="UP001281410">
    <property type="component" value="Unassembled WGS sequence"/>
</dbReference>
<dbReference type="InterPro" id="IPR027417">
    <property type="entry name" value="P-loop_NTPase"/>
</dbReference>
<evidence type="ECO:0000313" key="3">
    <source>
        <dbReference type="EMBL" id="KAK3188524.1"/>
    </source>
</evidence>
<protein>
    <recommendedName>
        <fullName evidence="1">Sulfotransferase</fullName>
        <ecNumber evidence="1">2.8.2.-</ecNumber>
    </recommendedName>
</protein>
<dbReference type="InterPro" id="IPR000863">
    <property type="entry name" value="Sulfotransferase_dom"/>
</dbReference>
<accession>A0AAD9ZQ40</accession>
<evidence type="ECO:0000256" key="1">
    <source>
        <dbReference type="RuleBase" id="RU361155"/>
    </source>
</evidence>
<name>A0AAD9ZQ40_9ROSI</name>
<comment type="similarity">
    <text evidence="1">Belongs to the sulfotransferase 1 family.</text>
</comment>
<dbReference type="Pfam" id="PF00685">
    <property type="entry name" value="Sulfotransfer_1"/>
    <property type="match status" value="1"/>
</dbReference>
<keyword evidence="4" id="KW-1185">Reference proteome</keyword>